<name>A0A846MGL0_9SPHN</name>
<protein>
    <submittedName>
        <fullName evidence="2">Flp pilus assembly protein CpaB</fullName>
    </submittedName>
</protein>
<evidence type="ECO:0000256" key="1">
    <source>
        <dbReference type="SAM" id="Phobius"/>
    </source>
</evidence>
<evidence type="ECO:0000313" key="2">
    <source>
        <dbReference type="EMBL" id="NIJ16116.1"/>
    </source>
</evidence>
<keyword evidence="1" id="KW-0472">Membrane</keyword>
<proteinExistence type="predicted"/>
<reference evidence="2 3" key="1">
    <citation type="submission" date="2020-03" db="EMBL/GenBank/DDBJ databases">
        <title>Genomic Encyclopedia of Type Strains, Phase IV (KMG-IV): sequencing the most valuable type-strain genomes for metagenomic binning, comparative biology and taxonomic classification.</title>
        <authorList>
            <person name="Goeker M."/>
        </authorList>
    </citation>
    <scope>NUCLEOTIDE SEQUENCE [LARGE SCALE GENOMIC DNA]</scope>
    <source>
        <strain evidence="2 3">DSM 21299</strain>
    </source>
</reference>
<comment type="caution">
    <text evidence="2">The sequence shown here is derived from an EMBL/GenBank/DDBJ whole genome shotgun (WGS) entry which is preliminary data.</text>
</comment>
<dbReference type="EMBL" id="JAASQR010000002">
    <property type="protein sequence ID" value="NIJ16116.1"/>
    <property type="molecule type" value="Genomic_DNA"/>
</dbReference>
<organism evidence="2 3">
    <name type="scientific">Sphingobium vermicomposti</name>
    <dbReference type="NCBI Taxonomy" id="529005"/>
    <lineage>
        <taxon>Bacteria</taxon>
        <taxon>Pseudomonadati</taxon>
        <taxon>Pseudomonadota</taxon>
        <taxon>Alphaproteobacteria</taxon>
        <taxon>Sphingomonadales</taxon>
        <taxon>Sphingomonadaceae</taxon>
        <taxon>Sphingobium</taxon>
    </lineage>
</organism>
<sequence>MRSNRSFSNFESSSRRRGKRLPIIPIVLIAALVALILLMWSRGGEQPQRQVEKVIPAEKLGQ</sequence>
<accession>A0A846MGL0</accession>
<dbReference type="Proteomes" id="UP000576821">
    <property type="component" value="Unassembled WGS sequence"/>
</dbReference>
<keyword evidence="1" id="KW-1133">Transmembrane helix</keyword>
<keyword evidence="3" id="KW-1185">Reference proteome</keyword>
<dbReference type="AlphaFoldDB" id="A0A846MGL0"/>
<keyword evidence="1" id="KW-0812">Transmembrane</keyword>
<dbReference type="RefSeq" id="WP_167302799.1">
    <property type="nucleotide sequence ID" value="NZ_JAASQR010000002.1"/>
</dbReference>
<gene>
    <name evidence="2" type="ORF">FHS54_001082</name>
</gene>
<feature type="transmembrane region" description="Helical" evidence="1">
    <location>
        <begin position="21"/>
        <end position="40"/>
    </location>
</feature>
<evidence type="ECO:0000313" key="3">
    <source>
        <dbReference type="Proteomes" id="UP000576821"/>
    </source>
</evidence>